<dbReference type="AlphaFoldDB" id="A0A2U1QFR2"/>
<comment type="caution">
    <text evidence="10">The sequence shown here is derived from an EMBL/GenBank/DDBJ whole genome shotgun (WGS) entry which is preliminary data.</text>
</comment>
<keyword evidence="6" id="KW-0687">Ribonucleoprotein</keyword>
<dbReference type="EMBL" id="PKPP01000156">
    <property type="protein sequence ID" value="PWA96849.1"/>
    <property type="molecule type" value="Genomic_DNA"/>
</dbReference>
<evidence type="ECO:0000313" key="10">
    <source>
        <dbReference type="EMBL" id="PWA96849.1"/>
    </source>
</evidence>
<evidence type="ECO:0000259" key="9">
    <source>
        <dbReference type="PROSITE" id="PS50822"/>
    </source>
</evidence>
<dbReference type="GO" id="GO:1990904">
    <property type="term" value="C:ribonucleoprotein complex"/>
    <property type="evidence" value="ECO:0007669"/>
    <property type="project" value="UniProtKB-KW"/>
</dbReference>
<dbReference type="SUPFAM" id="SSF53098">
    <property type="entry name" value="Ribonuclease H-like"/>
    <property type="match status" value="1"/>
</dbReference>
<dbReference type="Pfam" id="PF08699">
    <property type="entry name" value="ArgoL1"/>
    <property type="match status" value="1"/>
</dbReference>
<dbReference type="CDD" id="cd04657">
    <property type="entry name" value="Piwi_ago-like"/>
    <property type="match status" value="1"/>
</dbReference>
<evidence type="ECO:0008006" key="12">
    <source>
        <dbReference type="Google" id="ProtNLM"/>
    </source>
</evidence>
<dbReference type="Gene3D" id="3.40.50.2300">
    <property type="match status" value="1"/>
</dbReference>
<feature type="region of interest" description="Disordered" evidence="7">
    <location>
        <begin position="152"/>
        <end position="172"/>
    </location>
</feature>
<dbReference type="InterPro" id="IPR032473">
    <property type="entry name" value="Argonaute_Mid_dom"/>
</dbReference>
<keyword evidence="5" id="KW-0943">RNA-mediated gene silencing</keyword>
<evidence type="ECO:0000256" key="1">
    <source>
        <dbReference type="ARBA" id="ARBA00008201"/>
    </source>
</evidence>
<evidence type="ECO:0000256" key="5">
    <source>
        <dbReference type="ARBA" id="ARBA00023158"/>
    </source>
</evidence>
<dbReference type="PANTHER" id="PTHR22891">
    <property type="entry name" value="EUKARYOTIC TRANSLATION INITIATION FACTOR 2C"/>
    <property type="match status" value="1"/>
</dbReference>
<dbReference type="Pfam" id="PF02171">
    <property type="entry name" value="Piwi"/>
    <property type="match status" value="1"/>
</dbReference>
<keyword evidence="3" id="KW-0810">Translation regulation</keyword>
<name>A0A2U1QFR2_ARTAN</name>
<proteinExistence type="inferred from homology"/>
<evidence type="ECO:0000256" key="4">
    <source>
        <dbReference type="ARBA" id="ARBA00022884"/>
    </source>
</evidence>
<dbReference type="PROSITE" id="PS50822">
    <property type="entry name" value="PIWI"/>
    <property type="match status" value="1"/>
</dbReference>
<dbReference type="InterPro" id="IPR045246">
    <property type="entry name" value="Piwi_ago-like"/>
</dbReference>
<organism evidence="10 11">
    <name type="scientific">Artemisia annua</name>
    <name type="common">Sweet wormwood</name>
    <dbReference type="NCBI Taxonomy" id="35608"/>
    <lineage>
        <taxon>Eukaryota</taxon>
        <taxon>Viridiplantae</taxon>
        <taxon>Streptophyta</taxon>
        <taxon>Embryophyta</taxon>
        <taxon>Tracheophyta</taxon>
        <taxon>Spermatophyta</taxon>
        <taxon>Magnoliopsida</taxon>
        <taxon>eudicotyledons</taxon>
        <taxon>Gunneridae</taxon>
        <taxon>Pentapetalae</taxon>
        <taxon>asterids</taxon>
        <taxon>campanulids</taxon>
        <taxon>Asterales</taxon>
        <taxon>Asteraceae</taxon>
        <taxon>Asteroideae</taxon>
        <taxon>Anthemideae</taxon>
        <taxon>Artemisiinae</taxon>
        <taxon>Artemisia</taxon>
    </lineage>
</organism>
<dbReference type="CDD" id="cd02846">
    <property type="entry name" value="PAZ_argonaute_like"/>
    <property type="match status" value="1"/>
</dbReference>
<dbReference type="InterPro" id="IPR014811">
    <property type="entry name" value="ArgoL1"/>
</dbReference>
<dbReference type="Pfam" id="PF16486">
    <property type="entry name" value="ArgoN"/>
    <property type="match status" value="1"/>
</dbReference>
<feature type="compositionally biased region" description="Pro residues" evidence="7">
    <location>
        <begin position="18"/>
        <end position="29"/>
    </location>
</feature>
<comment type="similarity">
    <text evidence="1">Belongs to the argonaute family. Ago subfamily.</text>
</comment>
<dbReference type="FunFam" id="2.170.260.10:FF:000008">
    <property type="entry name" value="Protein argonaute 7"/>
    <property type="match status" value="1"/>
</dbReference>
<sequence>MEIVNGEGNNGEGANGSPPLPSSPSPPPQSEVIELDADADESTRPKRSIISRPGFGSDGKHIPLLANHFKVSIKNPDEIFYQYSVSITSEDNRAIENKVLGRKILEKLYQTYSSELSGKRFAYDGVKGLYTVGPLPKNKTEFMVVLEDSYANGGSPARDGIPSESSKRSKRSFQEKTFKVEISYAATIPLKSVSLALEGAEPEKLQDALRVLDIILRQQAAQRGCLLVRQSFFHDDSRNFGDIGGGVTACRGFHSSFRPTDDGLSLNMDVSTTMILTPGPVIDFLKSNQKARDARSIDWVKAKKMLKNMRIKTTHSKRKFKITGMSEKPCNQLLFPMRVKKDDGTYDDQTVNITVFDYFTKHRNIEVTYSAYIPCIDVGKPDKPIYFPVELCSLVSLQRYTKALSTLQRASLLEKSRQKPQEKMRAITDGMKNYHYDDDPLLASCGISIEKQFAQVDGRVLEAPKVKVGNGEEISPRNGRWNFSNKKLFSPIKIEKWAVVNFSAKCDASHLSRELINCGMKRGIIIDRPFSLTEEDPHNRKYGPVARVEKIFEHIIAKLPGIPEFLLCILPERKNCDLYGPWKKKCLSDHGIPTQCMCPVKINEQYLTNVLLKINTKLGGINSLLAIEESSRIPIIHDTPTMIMGMDVSHGPTGQSDIPSIAAVVGSKSWPLISRYKASARSQSSKVEMIAGLFEPQADGTDSGMMSELLLEFYQTSNKRKPTQIIVFRDGVSESQFDQVLNYELDQMIKAYQYLGEVDVPKFTVIVAQKNHHTKLFQANGPENVPSGTVVDNKVVHPRYYDFYMCTQPGMIGTSRPAHYHVLLDEIGFSPDALQNLILQLSYVYQRGSAATSIVAPVSYAHLAAKQMSQFLNFDDSSENASEKDSITSLGSIPIRELPKLDSDIQGSMFFC</sequence>
<dbReference type="InterPro" id="IPR036085">
    <property type="entry name" value="PAZ_dom_sf"/>
</dbReference>
<dbReference type="GO" id="GO:0003723">
    <property type="term" value="F:RNA binding"/>
    <property type="evidence" value="ECO:0007669"/>
    <property type="project" value="UniProtKB-KW"/>
</dbReference>
<evidence type="ECO:0000256" key="6">
    <source>
        <dbReference type="ARBA" id="ARBA00023274"/>
    </source>
</evidence>
<dbReference type="InterPro" id="IPR012337">
    <property type="entry name" value="RNaseH-like_sf"/>
</dbReference>
<feature type="domain" description="PAZ" evidence="8">
    <location>
        <begin position="280"/>
        <end position="396"/>
    </location>
</feature>
<dbReference type="GO" id="GO:0031047">
    <property type="term" value="P:regulatory ncRNA-mediated gene silencing"/>
    <property type="evidence" value="ECO:0007669"/>
    <property type="project" value="UniProtKB-KW"/>
</dbReference>
<dbReference type="InterPro" id="IPR032474">
    <property type="entry name" value="Argonaute_N"/>
</dbReference>
<dbReference type="InterPro" id="IPR003100">
    <property type="entry name" value="PAZ_dom"/>
</dbReference>
<dbReference type="Gene3D" id="3.30.420.10">
    <property type="entry name" value="Ribonuclease H-like superfamily/Ribonuclease H"/>
    <property type="match status" value="1"/>
</dbReference>
<dbReference type="Gene3D" id="2.170.260.10">
    <property type="entry name" value="paz domain"/>
    <property type="match status" value="1"/>
</dbReference>
<evidence type="ECO:0000259" key="8">
    <source>
        <dbReference type="PROSITE" id="PS50821"/>
    </source>
</evidence>
<protein>
    <recommendedName>
        <fullName evidence="12">PAZ domain-containing protein</fullName>
    </recommendedName>
</protein>
<keyword evidence="2" id="KW-0678">Repressor</keyword>
<reference evidence="10 11" key="1">
    <citation type="journal article" date="2018" name="Mol. Plant">
        <title>The genome of Artemisia annua provides insight into the evolution of Asteraceae family and artemisinin biosynthesis.</title>
        <authorList>
            <person name="Shen Q."/>
            <person name="Zhang L."/>
            <person name="Liao Z."/>
            <person name="Wang S."/>
            <person name="Yan T."/>
            <person name="Shi P."/>
            <person name="Liu M."/>
            <person name="Fu X."/>
            <person name="Pan Q."/>
            <person name="Wang Y."/>
            <person name="Lv Z."/>
            <person name="Lu X."/>
            <person name="Zhang F."/>
            <person name="Jiang W."/>
            <person name="Ma Y."/>
            <person name="Chen M."/>
            <person name="Hao X."/>
            <person name="Li L."/>
            <person name="Tang Y."/>
            <person name="Lv G."/>
            <person name="Zhou Y."/>
            <person name="Sun X."/>
            <person name="Brodelius P.E."/>
            <person name="Rose J.K.C."/>
            <person name="Tang K."/>
        </authorList>
    </citation>
    <scope>NUCLEOTIDE SEQUENCE [LARGE SCALE GENOMIC DNA]</scope>
    <source>
        <strain evidence="11">cv. Huhao1</strain>
        <tissue evidence="10">Leaf</tissue>
    </source>
</reference>
<dbReference type="InterPro" id="IPR003165">
    <property type="entry name" value="Piwi"/>
</dbReference>
<dbReference type="Pfam" id="PF16487">
    <property type="entry name" value="ArgoMid"/>
    <property type="match status" value="1"/>
</dbReference>
<evidence type="ECO:0000256" key="2">
    <source>
        <dbReference type="ARBA" id="ARBA00022491"/>
    </source>
</evidence>
<dbReference type="GO" id="GO:0051607">
    <property type="term" value="P:defense response to virus"/>
    <property type="evidence" value="ECO:0007669"/>
    <property type="project" value="UniProtKB-ARBA"/>
</dbReference>
<keyword evidence="4" id="KW-0694">RNA-binding</keyword>
<accession>A0A2U1QFR2</accession>
<dbReference type="Proteomes" id="UP000245207">
    <property type="component" value="Unassembled WGS sequence"/>
</dbReference>
<evidence type="ECO:0000256" key="3">
    <source>
        <dbReference type="ARBA" id="ARBA00022845"/>
    </source>
</evidence>
<dbReference type="InterPro" id="IPR032472">
    <property type="entry name" value="ArgoL2"/>
</dbReference>
<dbReference type="Pfam" id="PF02170">
    <property type="entry name" value="PAZ"/>
    <property type="match status" value="1"/>
</dbReference>
<dbReference type="SUPFAM" id="SSF101690">
    <property type="entry name" value="PAZ domain"/>
    <property type="match status" value="1"/>
</dbReference>
<keyword evidence="11" id="KW-1185">Reference proteome</keyword>
<dbReference type="SMART" id="SM00950">
    <property type="entry name" value="Piwi"/>
    <property type="match status" value="1"/>
</dbReference>
<feature type="domain" description="Piwi" evidence="9">
    <location>
        <begin position="565"/>
        <end position="873"/>
    </location>
</feature>
<dbReference type="GO" id="GO:0006417">
    <property type="term" value="P:regulation of translation"/>
    <property type="evidence" value="ECO:0007669"/>
    <property type="project" value="UniProtKB-KW"/>
</dbReference>
<dbReference type="InterPro" id="IPR036397">
    <property type="entry name" value="RNaseH_sf"/>
</dbReference>
<gene>
    <name evidence="10" type="ORF">CTI12_AA035980</name>
</gene>
<dbReference type="SMART" id="SM01163">
    <property type="entry name" value="DUF1785"/>
    <property type="match status" value="1"/>
</dbReference>
<evidence type="ECO:0000313" key="11">
    <source>
        <dbReference type="Proteomes" id="UP000245207"/>
    </source>
</evidence>
<dbReference type="STRING" id="35608.A0A2U1QFR2"/>
<feature type="region of interest" description="Disordered" evidence="7">
    <location>
        <begin position="1"/>
        <end position="54"/>
    </location>
</feature>
<dbReference type="PROSITE" id="PS50821">
    <property type="entry name" value="PAZ"/>
    <property type="match status" value="1"/>
</dbReference>
<evidence type="ECO:0000256" key="7">
    <source>
        <dbReference type="SAM" id="MobiDB-lite"/>
    </source>
</evidence>
<dbReference type="FunFam" id="3.30.420.10:FF:000091">
    <property type="entry name" value="Protein argonaute 3"/>
    <property type="match status" value="1"/>
</dbReference>
<dbReference type="OrthoDB" id="10252740at2759"/>
<dbReference type="Pfam" id="PF16488">
    <property type="entry name" value="ArgoL2"/>
    <property type="match status" value="1"/>
</dbReference>